<dbReference type="InterPro" id="IPR051535">
    <property type="entry name" value="Siderophore_ABC-ATPase"/>
</dbReference>
<dbReference type="GO" id="GO:0005886">
    <property type="term" value="C:plasma membrane"/>
    <property type="evidence" value="ECO:0007669"/>
    <property type="project" value="UniProtKB-SubCell"/>
</dbReference>
<evidence type="ECO:0000256" key="8">
    <source>
        <dbReference type="ARBA" id="ARBA00023004"/>
    </source>
</evidence>
<dbReference type="CDD" id="cd03214">
    <property type="entry name" value="ABC_Iron-Siderophores_B12_Hemin"/>
    <property type="match status" value="1"/>
</dbReference>
<keyword evidence="7" id="KW-0067">ATP-binding</keyword>
<dbReference type="InterPro" id="IPR003439">
    <property type="entry name" value="ABC_transporter-like_ATP-bd"/>
</dbReference>
<name>A0A0B5E5P7_9RHOB</name>
<dbReference type="InterPro" id="IPR027417">
    <property type="entry name" value="P-loop_NTPase"/>
</dbReference>
<dbReference type="InterPro" id="IPR017871">
    <property type="entry name" value="ABC_transporter-like_CS"/>
</dbReference>
<dbReference type="KEGG" id="cid:P73_3985"/>
<dbReference type="GO" id="GO:0005524">
    <property type="term" value="F:ATP binding"/>
    <property type="evidence" value="ECO:0007669"/>
    <property type="project" value="UniProtKB-KW"/>
</dbReference>
<dbReference type="Pfam" id="PF00005">
    <property type="entry name" value="ABC_tran"/>
    <property type="match status" value="1"/>
</dbReference>
<reference evidence="12 13" key="1">
    <citation type="journal article" date="2014" name="Int. J. Syst. Evol. Microbiol.">
        <title>Celeribacter indicus sp. nov., a polycyclic aromatic hydrocarbon-degrading bacterium from deep-sea sediment and reclassification of Huaishuia halophila as Celeribacter halophilus comb. nov.</title>
        <authorList>
            <person name="Lai Q."/>
            <person name="Cao J."/>
            <person name="Yuan J."/>
            <person name="Li F."/>
            <person name="Shao Z."/>
        </authorList>
    </citation>
    <scope>NUCLEOTIDE SEQUENCE [LARGE SCALE GENOMIC DNA]</scope>
    <source>
        <strain evidence="12">P73</strain>
    </source>
</reference>
<dbReference type="GO" id="GO:0016887">
    <property type="term" value="F:ATP hydrolysis activity"/>
    <property type="evidence" value="ECO:0007669"/>
    <property type="project" value="InterPro"/>
</dbReference>
<dbReference type="RefSeq" id="WP_202966921.1">
    <property type="nucleotide sequence ID" value="NZ_CP004393.1"/>
</dbReference>
<keyword evidence="8" id="KW-0408">Iron</keyword>
<accession>A0A0B5E5P7</accession>
<dbReference type="STRING" id="1208324.P73_3985"/>
<evidence type="ECO:0000259" key="11">
    <source>
        <dbReference type="PROSITE" id="PS50893"/>
    </source>
</evidence>
<dbReference type="HOGENOM" id="CLU_000604_1_11_5"/>
<dbReference type="AlphaFoldDB" id="A0A0B5E5P7"/>
<evidence type="ECO:0000256" key="10">
    <source>
        <dbReference type="ARBA" id="ARBA00023136"/>
    </source>
</evidence>
<dbReference type="SUPFAM" id="SSF52540">
    <property type="entry name" value="P-loop containing nucleoside triphosphate hydrolases"/>
    <property type="match status" value="1"/>
</dbReference>
<evidence type="ECO:0000256" key="6">
    <source>
        <dbReference type="ARBA" id="ARBA00022741"/>
    </source>
</evidence>
<dbReference type="Gene3D" id="3.40.50.300">
    <property type="entry name" value="P-loop containing nucleotide triphosphate hydrolases"/>
    <property type="match status" value="1"/>
</dbReference>
<dbReference type="FunFam" id="3.40.50.300:FF:000134">
    <property type="entry name" value="Iron-enterobactin ABC transporter ATP-binding protein"/>
    <property type="match status" value="1"/>
</dbReference>
<organism evidence="12 13">
    <name type="scientific">Celeribacter indicus</name>
    <dbReference type="NCBI Taxonomy" id="1208324"/>
    <lineage>
        <taxon>Bacteria</taxon>
        <taxon>Pseudomonadati</taxon>
        <taxon>Pseudomonadota</taxon>
        <taxon>Alphaproteobacteria</taxon>
        <taxon>Rhodobacterales</taxon>
        <taxon>Roseobacteraceae</taxon>
        <taxon>Celeribacter</taxon>
    </lineage>
</organism>
<feature type="domain" description="ABC transporter" evidence="11">
    <location>
        <begin position="6"/>
        <end position="242"/>
    </location>
</feature>
<evidence type="ECO:0000256" key="9">
    <source>
        <dbReference type="ARBA" id="ARBA00023065"/>
    </source>
</evidence>
<keyword evidence="10" id="KW-0472">Membrane</keyword>
<evidence type="ECO:0000256" key="2">
    <source>
        <dbReference type="ARBA" id="ARBA00005417"/>
    </source>
</evidence>
<dbReference type="SMART" id="SM00382">
    <property type="entry name" value="AAA"/>
    <property type="match status" value="1"/>
</dbReference>
<dbReference type="PROSITE" id="PS00211">
    <property type="entry name" value="ABC_TRANSPORTER_1"/>
    <property type="match status" value="1"/>
</dbReference>
<evidence type="ECO:0000256" key="7">
    <source>
        <dbReference type="ARBA" id="ARBA00022840"/>
    </source>
</evidence>
<sequence length="260" mass="28385">MTAPLYEIRDLTLQLGTHRVYDGFSAVLPDVGLTGIIGPNGCGKSTLLRCLGGLLAPDRGRIVMRDTELSTLVPTDRARRIAFLPQEPPALSDMTVEGLVAKGRTPWRRPFLPPSATDRAAVSGALEATALTALRHRPLTALSGGQRQRAWIAMALAQETEVILLDEPTSYLDLPHQIRLMHLLRDLAVREDRRIVMVLHDLTLAARFCDHLLALCDGRPVTSGTPSEAITPEAVARLYGLEAVVHPDPVFGRPVVYPCQ</sequence>
<dbReference type="GO" id="GO:0006826">
    <property type="term" value="P:iron ion transport"/>
    <property type="evidence" value="ECO:0007669"/>
    <property type="project" value="UniProtKB-KW"/>
</dbReference>
<keyword evidence="3" id="KW-0813">Transport</keyword>
<evidence type="ECO:0000313" key="12">
    <source>
        <dbReference type="EMBL" id="AJE48700.1"/>
    </source>
</evidence>
<comment type="subcellular location">
    <subcellularLocation>
        <location evidence="1">Cell membrane</location>
        <topology evidence="1">Peripheral membrane protein</topology>
    </subcellularLocation>
</comment>
<keyword evidence="9" id="KW-0406">Ion transport</keyword>
<evidence type="ECO:0000256" key="3">
    <source>
        <dbReference type="ARBA" id="ARBA00022448"/>
    </source>
</evidence>
<keyword evidence="4" id="KW-1003">Cell membrane</keyword>
<proteinExistence type="inferred from homology"/>
<keyword evidence="6" id="KW-0547">Nucleotide-binding</keyword>
<dbReference type="InterPro" id="IPR003593">
    <property type="entry name" value="AAA+_ATPase"/>
</dbReference>
<dbReference type="PROSITE" id="PS50893">
    <property type="entry name" value="ABC_TRANSPORTER_2"/>
    <property type="match status" value="1"/>
</dbReference>
<evidence type="ECO:0000256" key="1">
    <source>
        <dbReference type="ARBA" id="ARBA00004202"/>
    </source>
</evidence>
<gene>
    <name evidence="12" type="ORF">P73_3985</name>
</gene>
<comment type="similarity">
    <text evidence="2">Belongs to the ABC transporter superfamily.</text>
</comment>
<keyword evidence="5" id="KW-0410">Iron transport</keyword>
<dbReference type="PANTHER" id="PTHR42771:SF2">
    <property type="entry name" value="IRON(3+)-HYDROXAMATE IMPORT ATP-BINDING PROTEIN FHUC"/>
    <property type="match status" value="1"/>
</dbReference>
<dbReference type="PANTHER" id="PTHR42771">
    <property type="entry name" value="IRON(3+)-HYDROXAMATE IMPORT ATP-BINDING PROTEIN FHUC"/>
    <property type="match status" value="1"/>
</dbReference>
<evidence type="ECO:0000313" key="13">
    <source>
        <dbReference type="Proteomes" id="UP000031521"/>
    </source>
</evidence>
<evidence type="ECO:0000256" key="4">
    <source>
        <dbReference type="ARBA" id="ARBA00022475"/>
    </source>
</evidence>
<dbReference type="Proteomes" id="UP000031521">
    <property type="component" value="Chromosome"/>
</dbReference>
<evidence type="ECO:0000256" key="5">
    <source>
        <dbReference type="ARBA" id="ARBA00022496"/>
    </source>
</evidence>
<protein>
    <submittedName>
        <fullName evidence="12">ABC-type cobalamin/Fe3+-siderophore transport system, ATPase component</fullName>
    </submittedName>
</protein>
<dbReference type="EMBL" id="CP004393">
    <property type="protein sequence ID" value="AJE48700.1"/>
    <property type="molecule type" value="Genomic_DNA"/>
</dbReference>
<keyword evidence="13" id="KW-1185">Reference proteome</keyword>